<organism evidence="9 10">
    <name type="scientific">Henningerozyma blattae (strain ATCC 34711 / CBS 6284 / DSM 70876 / NBRC 10599 / NRRL Y-10934 / UCD 77-7)</name>
    <name type="common">Yeast</name>
    <name type="synonym">Tetrapisispora blattae</name>
    <dbReference type="NCBI Taxonomy" id="1071380"/>
    <lineage>
        <taxon>Eukaryota</taxon>
        <taxon>Fungi</taxon>
        <taxon>Dikarya</taxon>
        <taxon>Ascomycota</taxon>
        <taxon>Saccharomycotina</taxon>
        <taxon>Saccharomycetes</taxon>
        <taxon>Saccharomycetales</taxon>
        <taxon>Saccharomycetaceae</taxon>
        <taxon>Henningerozyma</taxon>
    </lineage>
</organism>
<evidence type="ECO:0000256" key="2">
    <source>
        <dbReference type="ARBA" id="ARBA00018706"/>
    </source>
</evidence>
<dbReference type="FunCoup" id="I2GWY4">
    <property type="interactions" value="158"/>
</dbReference>
<dbReference type="InterPro" id="IPR045116">
    <property type="entry name" value="Clp1/Grc3"/>
</dbReference>
<sequence>MGFTLQKKKSNHIDLAPHSMSLPQYYSNSDSSDDDNNSSDLELITTSHNQTKKYVDEYEEETIEPTNKTFFNPLINLNIFHIDNSNSIFVGLKNKQHLYLSGIFQLQIIKGGIIYNNIHYNASKEEFTFWHPLNCSIPPLQSSFFAGWNEIILKDKSFNMEKLNHFDCILKISNSKTKNLNNAFNLFPELKYLWNLRDTFMNSIWNKNFTFNILNENIDSFHSLIIPNNWVTNIEKLKISQKNSLLDMKILIIGAKNSGKSTLNRLLLETFINEKEFQDDILYVDLDPGQPEYSSPDCISITKIDKNSKIFGQHLAQLNFNKLKEIYIGSSSPQDFPTKYLNAINQLISFLNEENFIGTSLINLPGWIKGFGIKILNYIIQLYKPTDLIFLESTSSKSLYDELEIPESFTSNLRENYKPIIYNIPSILNIIETNQYSPNSSTLNFFQQTRFHASQLRTFKLIAYFHKQIEEGAYVDYDFQPLIHSSPIQISYGEKGICGIQLLEEFLDINPEDIKNTLEGTVVAIQKSLVDIKSQVKFKGSFPFLNSNNIDLQFIALGIIHSIDDEKKIINIYIPKSKLEQLNKNPNIQWVLTRAKTETPLCEIYPPNSNIRKQYSTIPYISTERRKKFEHVWKVRKNVMRRGHHMK</sequence>
<evidence type="ECO:0000256" key="5">
    <source>
        <dbReference type="ARBA" id="ARBA00022741"/>
    </source>
</evidence>
<dbReference type="GO" id="GO:0005524">
    <property type="term" value="F:ATP binding"/>
    <property type="evidence" value="ECO:0007669"/>
    <property type="project" value="UniProtKB-KW"/>
</dbReference>
<gene>
    <name evidence="9" type="primary">TBLA0A08470</name>
    <name evidence="9" type="ORF">TBLA_0A08470</name>
</gene>
<dbReference type="Pfam" id="PF16575">
    <property type="entry name" value="CLP1_P"/>
    <property type="match status" value="1"/>
</dbReference>
<dbReference type="InParanoid" id="I2GWY4"/>
<evidence type="ECO:0000256" key="1">
    <source>
        <dbReference type="ARBA" id="ARBA00011003"/>
    </source>
</evidence>
<keyword evidence="5" id="KW-0547">Nucleotide-binding</keyword>
<dbReference type="OMA" id="EHVWKVR"/>
<dbReference type="eggNOG" id="KOG2750">
    <property type="taxonomic scope" value="Eukaryota"/>
</dbReference>
<dbReference type="PANTHER" id="PTHR12755:SF3">
    <property type="entry name" value="POLYNUCLEOTIDE 5'-HYDROXYL-KINASE NOL9"/>
    <property type="match status" value="1"/>
</dbReference>
<dbReference type="GO" id="GO:0051731">
    <property type="term" value="F:polynucleotide 5'-hydroxyl-kinase activity"/>
    <property type="evidence" value="ECO:0007669"/>
    <property type="project" value="EnsemblFungi"/>
</dbReference>
<dbReference type="SUPFAM" id="SSF52540">
    <property type="entry name" value="P-loop containing nucleoside triphosphate hydrolases"/>
    <property type="match status" value="1"/>
</dbReference>
<dbReference type="STRING" id="1071380.I2GWY4"/>
<accession>I2GWY4</accession>
<dbReference type="AlphaFoldDB" id="I2GWY4"/>
<evidence type="ECO:0000256" key="7">
    <source>
        <dbReference type="ARBA" id="ARBA00022840"/>
    </source>
</evidence>
<evidence type="ECO:0000256" key="6">
    <source>
        <dbReference type="ARBA" id="ARBA00022777"/>
    </source>
</evidence>
<dbReference type="GO" id="GO:0030874">
    <property type="term" value="C:nucleolar chromatin"/>
    <property type="evidence" value="ECO:0007669"/>
    <property type="project" value="EnsemblFungi"/>
</dbReference>
<reference evidence="9 10" key="1">
    <citation type="journal article" date="2011" name="Proc. Natl. Acad. Sci. U.S.A.">
        <title>Evolutionary erosion of yeast sex chromosomes by mating-type switching accidents.</title>
        <authorList>
            <person name="Gordon J.L."/>
            <person name="Armisen D."/>
            <person name="Proux-Wera E."/>
            <person name="Oheigeartaigh S.S."/>
            <person name="Byrne K.P."/>
            <person name="Wolfe K.H."/>
        </authorList>
    </citation>
    <scope>NUCLEOTIDE SEQUENCE [LARGE SCALE GENOMIC DNA]</scope>
    <source>
        <strain evidence="10">ATCC 34711 / CBS 6284 / DSM 70876 / NBRC 10599 / NRRL Y-10934 / UCD 77-7</strain>
    </source>
</reference>
<protein>
    <recommendedName>
        <fullName evidence="3">Polynucleotide 5'-hydroxyl-kinase GRC3</fullName>
    </recommendedName>
    <alternativeName>
        <fullName evidence="2">Polynucleotide 5'-hydroxyl-kinase grc3</fullName>
    </alternativeName>
</protein>
<dbReference type="GeneID" id="14492701"/>
<feature type="domain" description="Clp1 P-loop" evidence="8">
    <location>
        <begin position="254"/>
        <end position="404"/>
    </location>
</feature>
<dbReference type="GO" id="GO:0000448">
    <property type="term" value="P:cleavage in ITS2 between 5.8S rRNA and LSU-rRNA of tricistronic rRNA transcript (SSU-rRNA, 5.8S rRNA, LSU-rRNA)"/>
    <property type="evidence" value="ECO:0007669"/>
    <property type="project" value="EnsemblFungi"/>
</dbReference>
<dbReference type="InterPro" id="IPR027417">
    <property type="entry name" value="P-loop_NTPase"/>
</dbReference>
<dbReference type="PANTHER" id="PTHR12755">
    <property type="entry name" value="CLEAVAGE/POLYADENYLATION FACTOR IA SUBUNIT CLP1P"/>
    <property type="match status" value="1"/>
</dbReference>
<keyword evidence="7" id="KW-0067">ATP-binding</keyword>
<evidence type="ECO:0000259" key="8">
    <source>
        <dbReference type="Pfam" id="PF16575"/>
    </source>
</evidence>
<dbReference type="Gene3D" id="3.40.50.300">
    <property type="entry name" value="P-loop containing nucleotide triphosphate hydrolases"/>
    <property type="match status" value="1"/>
</dbReference>
<evidence type="ECO:0000256" key="4">
    <source>
        <dbReference type="ARBA" id="ARBA00022679"/>
    </source>
</evidence>
<evidence type="ECO:0000256" key="3">
    <source>
        <dbReference type="ARBA" id="ARBA00019824"/>
    </source>
</evidence>
<dbReference type="OrthoDB" id="4054781at2759"/>
<dbReference type="RefSeq" id="XP_004178155.1">
    <property type="nucleotide sequence ID" value="XM_004178107.1"/>
</dbReference>
<dbReference type="KEGG" id="tbl:TBLA_0A08470"/>
<dbReference type="Proteomes" id="UP000002866">
    <property type="component" value="Chromosome 1"/>
</dbReference>
<dbReference type="InterPro" id="IPR032319">
    <property type="entry name" value="CLP1_P"/>
</dbReference>
<dbReference type="GO" id="GO:0090730">
    <property type="term" value="C:Las1 complex"/>
    <property type="evidence" value="ECO:0007669"/>
    <property type="project" value="EnsemblFungi"/>
</dbReference>
<dbReference type="EMBL" id="HE806316">
    <property type="protein sequence ID" value="CCH58636.1"/>
    <property type="molecule type" value="Genomic_DNA"/>
</dbReference>
<keyword evidence="4" id="KW-0808">Transferase</keyword>
<evidence type="ECO:0000313" key="9">
    <source>
        <dbReference type="EMBL" id="CCH58636.1"/>
    </source>
</evidence>
<dbReference type="HOGENOM" id="CLU_010345_1_1_1"/>
<keyword evidence="6" id="KW-0418">Kinase</keyword>
<evidence type="ECO:0000313" key="10">
    <source>
        <dbReference type="Proteomes" id="UP000002866"/>
    </source>
</evidence>
<name>I2GWY4_HENB6</name>
<comment type="similarity">
    <text evidence="1">Belongs to the Clp1 family. NOL9/GRC3 subfamily.</text>
</comment>
<dbReference type="GO" id="GO:0006363">
    <property type="term" value="P:termination of RNA polymerase I transcription"/>
    <property type="evidence" value="ECO:0007669"/>
    <property type="project" value="EnsemblFungi"/>
</dbReference>
<proteinExistence type="inferred from homology"/>
<keyword evidence="10" id="KW-1185">Reference proteome</keyword>